<reference evidence="3" key="1">
    <citation type="submission" date="2012-02" db="EMBL/GenBank/DDBJ databases">
        <title>The complete genome of Solitalea canadensis DSM 3403.</title>
        <authorList>
            <consortium name="US DOE Joint Genome Institute (JGI-PGF)"/>
            <person name="Lucas S."/>
            <person name="Copeland A."/>
            <person name="Lapidus A."/>
            <person name="Glavina del Rio T."/>
            <person name="Dalin E."/>
            <person name="Tice H."/>
            <person name="Bruce D."/>
            <person name="Goodwin L."/>
            <person name="Pitluck S."/>
            <person name="Peters L."/>
            <person name="Ovchinnikova G."/>
            <person name="Lu M."/>
            <person name="Kyrpides N."/>
            <person name="Mavromatis K."/>
            <person name="Ivanova N."/>
            <person name="Brettin T."/>
            <person name="Detter J.C."/>
            <person name="Han C."/>
            <person name="Larimer F."/>
            <person name="Land M."/>
            <person name="Hauser L."/>
            <person name="Markowitz V."/>
            <person name="Cheng J.-F."/>
            <person name="Hugenholtz P."/>
            <person name="Woyke T."/>
            <person name="Wu D."/>
            <person name="Spring S."/>
            <person name="Schroeder M."/>
            <person name="Kopitz M."/>
            <person name="Brambilla E."/>
            <person name="Klenk H.-P."/>
            <person name="Eisen J.A."/>
        </authorList>
    </citation>
    <scope>NUCLEOTIDE SEQUENCE</scope>
    <source>
        <strain evidence="3">DSM 3403</strain>
    </source>
</reference>
<dbReference type="OrthoDB" id="9805366at2"/>
<dbReference type="CDD" id="cd03784">
    <property type="entry name" value="GT1_Gtf-like"/>
    <property type="match status" value="1"/>
</dbReference>
<gene>
    <name evidence="3" type="ordered locus">Solca_3095</name>
</gene>
<sequence>MAKIIFDIYPAISHLNMTLGLAQLYANHGHDIIFLCEPEFEDHVVKHRFRFISLPNFLFRNPPAFSFNGKLHLLIKSFQLYKSGEKRKMILERAKLYEKTIASLQPDIVFIDHHNIINVIITHSLRLNTVILHSKLSTRKRKYVPPLNSYYLPENSWIDHLKSEFIWQKLLIKESFKRLLFMTLCFKQDYFSMAKMLASNYNFPFNKYLDTKRCFDYSFNHLKELMLSPHELDIFPEHSANELNIGPIHFEERDRYLKTPYFESLIDELDQLKGNKAVILASMGSISSSEPHLCEHFYKNMILVAKEMTEHFFIMTIAKEFDIENYRNIAPSNMQLFQFVPQMELLKHVTLMINHGGLQSICECIYQKVPMLSYPLTKHWDQRGNSARVEYHQIGVRGKIMEDNPKIIVRKINKVLENYSHYKNNLSKMKERIYNGQGKTTALNILNDLLKEKHHLTIVLYITMQKSSRFNQDDFYLLFIEVFRYLNMQCSVCSCS</sequence>
<evidence type="ECO:0000256" key="2">
    <source>
        <dbReference type="ARBA" id="ARBA00022679"/>
    </source>
</evidence>
<dbReference type="KEGG" id="scn:Solca_3095"/>
<dbReference type="InterPro" id="IPR002213">
    <property type="entry name" value="UDP_glucos_trans"/>
</dbReference>
<accession>H8KWJ0</accession>
<dbReference type="InterPro" id="IPR050271">
    <property type="entry name" value="UDP-glycosyltransferase"/>
</dbReference>
<dbReference type="eggNOG" id="COG1819">
    <property type="taxonomic scope" value="Bacteria"/>
</dbReference>
<dbReference type="PANTHER" id="PTHR48043">
    <property type="entry name" value="EG:EG0003.4 PROTEIN-RELATED"/>
    <property type="match status" value="1"/>
</dbReference>
<keyword evidence="1" id="KW-0328">Glycosyltransferase</keyword>
<protein>
    <submittedName>
        <fullName evidence="3">UDP-glucoronosyl and UDP-glucosyl transferase</fullName>
    </submittedName>
</protein>
<evidence type="ECO:0000256" key="1">
    <source>
        <dbReference type="ARBA" id="ARBA00022676"/>
    </source>
</evidence>
<dbReference type="Pfam" id="PF00201">
    <property type="entry name" value="UDPGT"/>
    <property type="match status" value="1"/>
</dbReference>
<keyword evidence="2 3" id="KW-0808">Transferase</keyword>
<evidence type="ECO:0000313" key="4">
    <source>
        <dbReference type="Proteomes" id="UP000007590"/>
    </source>
</evidence>
<dbReference type="RefSeq" id="WP_014681334.1">
    <property type="nucleotide sequence ID" value="NC_017770.1"/>
</dbReference>
<dbReference type="Proteomes" id="UP000007590">
    <property type="component" value="Chromosome"/>
</dbReference>
<dbReference type="GO" id="GO:0008194">
    <property type="term" value="F:UDP-glycosyltransferase activity"/>
    <property type="evidence" value="ECO:0007669"/>
    <property type="project" value="InterPro"/>
</dbReference>
<dbReference type="Gene3D" id="3.40.50.2000">
    <property type="entry name" value="Glycogen Phosphorylase B"/>
    <property type="match status" value="2"/>
</dbReference>
<dbReference type="EMBL" id="CP003349">
    <property type="protein sequence ID" value="AFD08108.1"/>
    <property type="molecule type" value="Genomic_DNA"/>
</dbReference>
<dbReference type="PANTHER" id="PTHR48043:SF145">
    <property type="entry name" value="FI06409P-RELATED"/>
    <property type="match status" value="1"/>
</dbReference>
<proteinExistence type="predicted"/>
<keyword evidence="4" id="KW-1185">Reference proteome</keyword>
<name>H8KWJ0_SOLCM</name>
<organism evidence="3 4">
    <name type="scientific">Solitalea canadensis (strain ATCC 29591 / DSM 3403 / JCM 21819 / LMG 8368 / NBRC 15130 / NCIMB 12057 / USAM 9D)</name>
    <name type="common">Flexibacter canadensis</name>
    <dbReference type="NCBI Taxonomy" id="929556"/>
    <lineage>
        <taxon>Bacteria</taxon>
        <taxon>Pseudomonadati</taxon>
        <taxon>Bacteroidota</taxon>
        <taxon>Sphingobacteriia</taxon>
        <taxon>Sphingobacteriales</taxon>
        <taxon>Sphingobacteriaceae</taxon>
        <taxon>Solitalea</taxon>
    </lineage>
</organism>
<dbReference type="STRING" id="929556.Solca_3095"/>
<evidence type="ECO:0000313" key="3">
    <source>
        <dbReference type="EMBL" id="AFD08108.1"/>
    </source>
</evidence>
<dbReference type="SUPFAM" id="SSF53756">
    <property type="entry name" value="UDP-Glycosyltransferase/glycogen phosphorylase"/>
    <property type="match status" value="1"/>
</dbReference>
<dbReference type="HOGENOM" id="CLU_613551_0_0_10"/>
<dbReference type="AlphaFoldDB" id="H8KWJ0"/>